<dbReference type="Proteomes" id="UP000466024">
    <property type="component" value="Unassembled WGS sequence"/>
</dbReference>
<evidence type="ECO:0000313" key="6">
    <source>
        <dbReference type="EMBL" id="KAA0020322.1"/>
    </source>
</evidence>
<evidence type="ECO:0000256" key="1">
    <source>
        <dbReference type="ARBA" id="ARBA00022692"/>
    </source>
</evidence>
<proteinExistence type="predicted"/>
<feature type="transmembrane region" description="Helical" evidence="4">
    <location>
        <begin position="221"/>
        <end position="242"/>
    </location>
</feature>
<sequence length="401" mass="41293">MTLSSPRESSALSARLTLLLATGTGLTVASLYYAQPLLGVLAADMQIPAHTAGLIPTLTQLGYALGILLLIPLGDRVNRRKLILAKIVALVLALLATALAPSLAMLLSASFAVGITASAAQDIVPAATLLADDRERGKVVGSVMSGLLLGILLSLVVSGLVAQAFGWRAIFLLAALLVALVGIALWRGLPHFSPTTELRYGQLLATLYHLWRDHAELRRAAIAQGFLSIAFSAFWATLSIHLLDAFNLGSAIAGAFGLAGAGGVLAAPFAGRLADRIGPHQVTRIGAAITTLAFMVMAAADWLPLAGALIVLGIGALAFNFGLQSTLVAHQSLIFGLDPGARGRINAVMFSVVFAGMALGSALGSAILGQWGWLGVVALATVSALGALLIRLLDRTPTLAA</sequence>
<organism evidence="6 7">
    <name type="scientific">Salinicola corii</name>
    <dbReference type="NCBI Taxonomy" id="2606937"/>
    <lineage>
        <taxon>Bacteria</taxon>
        <taxon>Pseudomonadati</taxon>
        <taxon>Pseudomonadota</taxon>
        <taxon>Gammaproteobacteria</taxon>
        <taxon>Oceanospirillales</taxon>
        <taxon>Halomonadaceae</taxon>
        <taxon>Salinicola</taxon>
    </lineage>
</organism>
<dbReference type="InterPro" id="IPR020846">
    <property type="entry name" value="MFS_dom"/>
</dbReference>
<evidence type="ECO:0000256" key="2">
    <source>
        <dbReference type="ARBA" id="ARBA00022989"/>
    </source>
</evidence>
<keyword evidence="2 4" id="KW-1133">Transmembrane helix</keyword>
<dbReference type="EMBL" id="VTPX01000001">
    <property type="protein sequence ID" value="KAA0020322.1"/>
    <property type="molecule type" value="Genomic_DNA"/>
</dbReference>
<accession>A0A640WIG2</accession>
<dbReference type="Gene3D" id="1.20.1250.20">
    <property type="entry name" value="MFS general substrate transporter like domains"/>
    <property type="match status" value="1"/>
</dbReference>
<feature type="transmembrane region" description="Helical" evidence="4">
    <location>
        <begin position="53"/>
        <end position="71"/>
    </location>
</feature>
<dbReference type="SUPFAM" id="SSF103473">
    <property type="entry name" value="MFS general substrate transporter"/>
    <property type="match status" value="1"/>
</dbReference>
<feature type="transmembrane region" description="Helical" evidence="4">
    <location>
        <begin position="305"/>
        <end position="323"/>
    </location>
</feature>
<dbReference type="InterPro" id="IPR036259">
    <property type="entry name" value="MFS_trans_sf"/>
</dbReference>
<evidence type="ECO:0000313" key="7">
    <source>
        <dbReference type="Proteomes" id="UP000466024"/>
    </source>
</evidence>
<evidence type="ECO:0000256" key="4">
    <source>
        <dbReference type="SAM" id="Phobius"/>
    </source>
</evidence>
<dbReference type="PANTHER" id="PTHR42910:SF1">
    <property type="entry name" value="MAJOR FACILITATOR SUPERFAMILY (MFS) PROFILE DOMAIN-CONTAINING PROTEIN"/>
    <property type="match status" value="1"/>
</dbReference>
<feature type="transmembrane region" description="Helical" evidence="4">
    <location>
        <begin position="143"/>
        <end position="163"/>
    </location>
</feature>
<keyword evidence="7" id="KW-1185">Reference proteome</keyword>
<feature type="transmembrane region" description="Helical" evidence="4">
    <location>
        <begin position="12"/>
        <end position="33"/>
    </location>
</feature>
<feature type="transmembrane region" description="Helical" evidence="4">
    <location>
        <begin position="344"/>
        <end position="367"/>
    </location>
</feature>
<feature type="transmembrane region" description="Helical" evidence="4">
    <location>
        <begin position="248"/>
        <end position="270"/>
    </location>
</feature>
<dbReference type="AlphaFoldDB" id="A0A640WIG2"/>
<dbReference type="RefSeq" id="WP_149433448.1">
    <property type="nucleotide sequence ID" value="NZ_VTPX01000001.1"/>
</dbReference>
<dbReference type="PROSITE" id="PS50850">
    <property type="entry name" value="MFS"/>
    <property type="match status" value="1"/>
</dbReference>
<reference evidence="6 7" key="1">
    <citation type="submission" date="2019-08" db="EMBL/GenBank/DDBJ databases">
        <title>Bioinformatics analysis of the strain L3 and L5.</title>
        <authorList>
            <person name="Li X."/>
        </authorList>
    </citation>
    <scope>NUCLEOTIDE SEQUENCE [LARGE SCALE GENOMIC DNA]</scope>
    <source>
        <strain evidence="6 7">L3</strain>
    </source>
</reference>
<evidence type="ECO:0000256" key="3">
    <source>
        <dbReference type="ARBA" id="ARBA00023136"/>
    </source>
</evidence>
<dbReference type="PANTHER" id="PTHR42910">
    <property type="entry name" value="TRANSPORTER SCO4007-RELATED"/>
    <property type="match status" value="1"/>
</dbReference>
<keyword evidence="3 4" id="KW-0472">Membrane</keyword>
<name>A0A640WIG2_9GAMM</name>
<feature type="transmembrane region" description="Helical" evidence="4">
    <location>
        <begin position="169"/>
        <end position="189"/>
    </location>
</feature>
<comment type="caution">
    <text evidence="6">The sequence shown here is derived from an EMBL/GenBank/DDBJ whole genome shotgun (WGS) entry which is preliminary data.</text>
</comment>
<feature type="transmembrane region" description="Helical" evidence="4">
    <location>
        <begin position="373"/>
        <end position="393"/>
    </location>
</feature>
<dbReference type="Pfam" id="PF07690">
    <property type="entry name" value="MFS_1"/>
    <property type="match status" value="1"/>
</dbReference>
<dbReference type="InterPro" id="IPR011701">
    <property type="entry name" value="MFS"/>
</dbReference>
<gene>
    <name evidence="6" type="ORF">F0A16_00460</name>
</gene>
<keyword evidence="1 4" id="KW-0812">Transmembrane</keyword>
<protein>
    <submittedName>
        <fullName evidence="6">MFS transporter</fullName>
    </submittedName>
</protein>
<evidence type="ECO:0000259" key="5">
    <source>
        <dbReference type="PROSITE" id="PS50850"/>
    </source>
</evidence>
<dbReference type="GO" id="GO:0022857">
    <property type="term" value="F:transmembrane transporter activity"/>
    <property type="evidence" value="ECO:0007669"/>
    <property type="project" value="InterPro"/>
</dbReference>
<feature type="domain" description="Major facilitator superfamily (MFS) profile" evidence="5">
    <location>
        <begin position="16"/>
        <end position="398"/>
    </location>
</feature>
<feature type="transmembrane region" description="Helical" evidence="4">
    <location>
        <begin position="83"/>
        <end position="103"/>
    </location>
</feature>